<protein>
    <recommendedName>
        <fullName evidence="5">Cation/H+ exchanger domain-containing protein</fullName>
    </recommendedName>
</protein>
<dbReference type="InterPro" id="IPR051843">
    <property type="entry name" value="CPA1_transporter"/>
</dbReference>
<keyword evidence="4" id="KW-1185">Reference proteome</keyword>
<feature type="transmembrane region" description="Helical" evidence="2">
    <location>
        <begin position="94"/>
        <end position="114"/>
    </location>
</feature>
<proteinExistence type="inferred from homology"/>
<dbReference type="PANTHER" id="PTHR31102">
    <property type="match status" value="1"/>
</dbReference>
<gene>
    <name evidence="3" type="ORF">LSINAPIS_LOCUS5761</name>
</gene>
<comment type="similarity">
    <text evidence="1">Belongs to the monovalent cation:proton antiporter 1 (CPA1) transporter (TC 2.A.36) family.</text>
</comment>
<dbReference type="Proteomes" id="UP000324832">
    <property type="component" value="Unassembled WGS sequence"/>
</dbReference>
<evidence type="ECO:0000256" key="1">
    <source>
        <dbReference type="ARBA" id="ARBA00007367"/>
    </source>
</evidence>
<evidence type="ECO:0000313" key="3">
    <source>
        <dbReference type="EMBL" id="VVC93610.1"/>
    </source>
</evidence>
<keyword evidence="2" id="KW-0472">Membrane</keyword>
<evidence type="ECO:0000313" key="4">
    <source>
        <dbReference type="Proteomes" id="UP000324832"/>
    </source>
</evidence>
<feature type="transmembrane region" description="Helical" evidence="2">
    <location>
        <begin position="172"/>
        <end position="196"/>
    </location>
</feature>
<name>A0A5E4Q7B0_9NEOP</name>
<dbReference type="GO" id="GO:0098662">
    <property type="term" value="P:inorganic cation transmembrane transport"/>
    <property type="evidence" value="ECO:0007669"/>
    <property type="project" value="TreeGrafter"/>
</dbReference>
<organism evidence="3 4">
    <name type="scientific">Leptidea sinapis</name>
    <dbReference type="NCBI Taxonomy" id="189913"/>
    <lineage>
        <taxon>Eukaryota</taxon>
        <taxon>Metazoa</taxon>
        <taxon>Ecdysozoa</taxon>
        <taxon>Arthropoda</taxon>
        <taxon>Hexapoda</taxon>
        <taxon>Insecta</taxon>
        <taxon>Pterygota</taxon>
        <taxon>Neoptera</taxon>
        <taxon>Endopterygota</taxon>
        <taxon>Lepidoptera</taxon>
        <taxon>Glossata</taxon>
        <taxon>Ditrysia</taxon>
        <taxon>Papilionoidea</taxon>
        <taxon>Pieridae</taxon>
        <taxon>Dismorphiinae</taxon>
        <taxon>Leptidea</taxon>
    </lineage>
</organism>
<keyword evidence="2" id="KW-0812">Transmembrane</keyword>
<accession>A0A5E4Q7B0</accession>
<keyword evidence="2" id="KW-1133">Transmembrane helix</keyword>
<reference evidence="3 4" key="1">
    <citation type="submission" date="2017-07" db="EMBL/GenBank/DDBJ databases">
        <authorList>
            <person name="Talla V."/>
            <person name="Backstrom N."/>
        </authorList>
    </citation>
    <scope>NUCLEOTIDE SEQUENCE [LARGE SCALE GENOMIC DNA]</scope>
</reference>
<evidence type="ECO:0000256" key="2">
    <source>
        <dbReference type="SAM" id="Phobius"/>
    </source>
</evidence>
<dbReference type="EMBL" id="FZQP02001704">
    <property type="protein sequence ID" value="VVC93610.1"/>
    <property type="molecule type" value="Genomic_DNA"/>
</dbReference>
<dbReference type="AlphaFoldDB" id="A0A5E4Q7B0"/>
<dbReference type="PANTHER" id="PTHR31102:SF1">
    <property type="entry name" value="CATION_H+ EXCHANGER DOMAIN-CONTAINING PROTEIN"/>
    <property type="match status" value="1"/>
</dbReference>
<sequence>MPWIIECLSTAFFTFIFLEFPWYWGLHLGAILSSVSPAVVVPTLVELDARGFGTKNKIAHLVGNAGGLDTAFTEGMFGVINSAIFYQSAPEYRIVKALLAIFVGIGLGVVWGFLADILPEHNDIYAPTIRSLHIFSAATRWSRRGWAINKNPVSEVYKLLWTLFEPMLAIEFGYILACIFSALFLRLLTAFLIALANELSVKERWR</sequence>
<evidence type="ECO:0008006" key="5">
    <source>
        <dbReference type="Google" id="ProtNLM"/>
    </source>
</evidence>